<keyword evidence="4" id="KW-1005">Bacterial flagellum biogenesis</keyword>
<evidence type="ECO:0000256" key="5">
    <source>
        <dbReference type="ARBA" id="ARBA00023186"/>
    </source>
</evidence>
<dbReference type="PIRSF" id="PIRSF039090">
    <property type="entry name" value="Flis"/>
    <property type="match status" value="1"/>
</dbReference>
<evidence type="ECO:0000313" key="6">
    <source>
        <dbReference type="EMBL" id="AQS54191.1"/>
    </source>
</evidence>
<gene>
    <name evidence="6" type="primary">fliS</name>
    <name evidence="6" type="ORF">BW727_101867</name>
</gene>
<dbReference type="Pfam" id="PF02561">
    <property type="entry name" value="FliS"/>
    <property type="match status" value="1"/>
</dbReference>
<keyword evidence="6" id="KW-0282">Flagellum</keyword>
<evidence type="ECO:0000256" key="2">
    <source>
        <dbReference type="ARBA" id="ARBA00008787"/>
    </source>
</evidence>
<dbReference type="Proteomes" id="UP000188993">
    <property type="component" value="Chromosome"/>
</dbReference>
<dbReference type="InterPro" id="IPR003713">
    <property type="entry name" value="FliS"/>
</dbReference>
<accession>A0A1S6IRL0</accession>
<evidence type="ECO:0000313" key="7">
    <source>
        <dbReference type="Proteomes" id="UP000188993"/>
    </source>
</evidence>
<evidence type="ECO:0000256" key="1">
    <source>
        <dbReference type="ARBA" id="ARBA00004514"/>
    </source>
</evidence>
<evidence type="ECO:0000256" key="4">
    <source>
        <dbReference type="ARBA" id="ARBA00022795"/>
    </source>
</evidence>
<reference evidence="6 7" key="1">
    <citation type="journal article" date="2014" name="Int. J. Syst. Evol. Microbiol.">
        <title>Jeotgalibaca dankookensis gen. nov., sp. nov., a member of the family Carnobacteriaceae, isolated from seujeot (Korean traditional food).</title>
        <authorList>
            <person name="Lee D.G."/>
            <person name="Trujillo M.E."/>
            <person name="Kang H."/>
            <person name="Ahn T.Y."/>
        </authorList>
    </citation>
    <scope>NUCLEOTIDE SEQUENCE [LARGE SCALE GENOMIC DNA]</scope>
    <source>
        <strain evidence="6 7">EX-07</strain>
    </source>
</reference>
<sequence length="122" mass="14067">MYNQNAKSMYQTNQVLTASPKKLVTLLLEGSVKNLKLAKIYIEKKHYEQSNKALIKHQDIILELQRTLDFEAGGEVAQNLELMYDYLIEQAIRANVHKDVTIIDHSIEIVQGILESWIQIEV</sequence>
<dbReference type="GO" id="GO:0044780">
    <property type="term" value="P:bacterial-type flagellum assembly"/>
    <property type="evidence" value="ECO:0007669"/>
    <property type="project" value="InterPro"/>
</dbReference>
<organism evidence="6 7">
    <name type="scientific">Jeotgalibaca dankookensis</name>
    <dbReference type="NCBI Taxonomy" id="708126"/>
    <lineage>
        <taxon>Bacteria</taxon>
        <taxon>Bacillati</taxon>
        <taxon>Bacillota</taxon>
        <taxon>Bacilli</taxon>
        <taxon>Lactobacillales</taxon>
        <taxon>Carnobacteriaceae</taxon>
        <taxon>Jeotgalibaca</taxon>
    </lineage>
</organism>
<dbReference type="InterPro" id="IPR036584">
    <property type="entry name" value="FliS_sf"/>
</dbReference>
<keyword evidence="6" id="KW-0966">Cell projection</keyword>
<protein>
    <submittedName>
        <fullName evidence="6">Flagellar protein FliS</fullName>
    </submittedName>
</protein>
<dbReference type="RefSeq" id="WP_062467801.1">
    <property type="nucleotide sequence ID" value="NZ_BBYN01000003.1"/>
</dbReference>
<dbReference type="EMBL" id="CP019728">
    <property type="protein sequence ID" value="AQS54191.1"/>
    <property type="molecule type" value="Genomic_DNA"/>
</dbReference>
<name>A0A1S6IRL0_9LACT</name>
<dbReference type="SUPFAM" id="SSF101116">
    <property type="entry name" value="Flagellar export chaperone FliS"/>
    <property type="match status" value="1"/>
</dbReference>
<dbReference type="STRING" id="708126.BW727_101867"/>
<proteinExistence type="inferred from homology"/>
<keyword evidence="6" id="KW-0969">Cilium</keyword>
<dbReference type="NCBIfam" id="TIGR00208">
    <property type="entry name" value="fliS"/>
    <property type="match status" value="1"/>
</dbReference>
<dbReference type="CDD" id="cd16098">
    <property type="entry name" value="FliS"/>
    <property type="match status" value="1"/>
</dbReference>
<dbReference type="GO" id="GO:0005829">
    <property type="term" value="C:cytosol"/>
    <property type="evidence" value="ECO:0007669"/>
    <property type="project" value="UniProtKB-SubCell"/>
</dbReference>
<dbReference type="GO" id="GO:0071973">
    <property type="term" value="P:bacterial-type flagellum-dependent cell motility"/>
    <property type="evidence" value="ECO:0007669"/>
    <property type="project" value="TreeGrafter"/>
</dbReference>
<dbReference type="OrthoDB" id="1524959at2"/>
<comment type="subcellular location">
    <subcellularLocation>
        <location evidence="1">Cytoplasm</location>
        <location evidence="1">Cytosol</location>
    </subcellularLocation>
</comment>
<keyword evidence="3" id="KW-0963">Cytoplasm</keyword>
<evidence type="ECO:0000256" key="3">
    <source>
        <dbReference type="ARBA" id="ARBA00022490"/>
    </source>
</evidence>
<keyword evidence="7" id="KW-1185">Reference proteome</keyword>
<comment type="similarity">
    <text evidence="2">Belongs to the FliS family.</text>
</comment>
<keyword evidence="5" id="KW-0143">Chaperone</keyword>
<dbReference type="PANTHER" id="PTHR34773">
    <property type="entry name" value="FLAGELLAR SECRETION CHAPERONE FLIS"/>
    <property type="match status" value="1"/>
</dbReference>
<dbReference type="KEGG" id="jda:BW727_101867"/>
<dbReference type="Gene3D" id="1.20.120.340">
    <property type="entry name" value="Flagellar protein FliS"/>
    <property type="match status" value="1"/>
</dbReference>
<dbReference type="PANTHER" id="PTHR34773:SF1">
    <property type="entry name" value="FLAGELLAR SECRETION CHAPERONE FLIS"/>
    <property type="match status" value="1"/>
</dbReference>
<dbReference type="AlphaFoldDB" id="A0A1S6IRL0"/>